<dbReference type="Gene3D" id="3.40.630.30">
    <property type="match status" value="1"/>
</dbReference>
<sequence>MPGLTLAPTVHSYSSPAAFPQSLWDAFRAHEQDANVIYPHAQKTLRAELEGRPTPPDQLWMTVTSPDDDTPDLVLSCTSWALGTYPVFIFSTHPISTLSSQWINTRIHLLASELYSQVPAERIYSVFAPSAITKAFVRIWESISGMVAVRDPYYAASISHCTRQTFRNRRSTMIAGTSYELRKGVESDIPEVAELCRGFASTSDPFILDEEGAFREATELITQGQLWVHEINIGSSRGIASIVATTRQSDGVSAITKVYTNPLYRSRGCAERLVRRVCQHLLLQERKKSVVLYVAHDNIAAAKVYDRVGFAGLCGKPKVDGVHPWLEVGFHNTELGHW</sequence>
<dbReference type="AlphaFoldDB" id="A0A164XQK3"/>
<feature type="domain" description="N-acetyltransferase" evidence="1">
    <location>
        <begin position="179"/>
        <end position="329"/>
    </location>
</feature>
<evidence type="ECO:0000259" key="1">
    <source>
        <dbReference type="PROSITE" id="PS51186"/>
    </source>
</evidence>
<dbReference type="Pfam" id="PF08445">
    <property type="entry name" value="FR47"/>
    <property type="match status" value="1"/>
</dbReference>
<dbReference type="STRING" id="1314777.A0A164XQK3"/>
<organism evidence="2 3">
    <name type="scientific">Sistotremastrum niveocremeum HHB9708</name>
    <dbReference type="NCBI Taxonomy" id="1314777"/>
    <lineage>
        <taxon>Eukaryota</taxon>
        <taxon>Fungi</taxon>
        <taxon>Dikarya</taxon>
        <taxon>Basidiomycota</taxon>
        <taxon>Agaricomycotina</taxon>
        <taxon>Agaricomycetes</taxon>
        <taxon>Sistotremastrales</taxon>
        <taxon>Sistotremastraceae</taxon>
        <taxon>Sertulicium</taxon>
        <taxon>Sertulicium niveocremeum</taxon>
    </lineage>
</organism>
<dbReference type="OrthoDB" id="5372118at2759"/>
<reference evidence="2 3" key="1">
    <citation type="journal article" date="2016" name="Mol. Biol. Evol.">
        <title>Comparative Genomics of Early-Diverging Mushroom-Forming Fungi Provides Insights into the Origins of Lignocellulose Decay Capabilities.</title>
        <authorList>
            <person name="Nagy L.G."/>
            <person name="Riley R."/>
            <person name="Tritt A."/>
            <person name="Adam C."/>
            <person name="Daum C."/>
            <person name="Floudas D."/>
            <person name="Sun H."/>
            <person name="Yadav J.S."/>
            <person name="Pangilinan J."/>
            <person name="Larsson K.H."/>
            <person name="Matsuura K."/>
            <person name="Barry K."/>
            <person name="Labutti K."/>
            <person name="Kuo R."/>
            <person name="Ohm R.A."/>
            <person name="Bhattacharya S.S."/>
            <person name="Shirouzu T."/>
            <person name="Yoshinaga Y."/>
            <person name="Martin F.M."/>
            <person name="Grigoriev I.V."/>
            <person name="Hibbett D.S."/>
        </authorList>
    </citation>
    <scope>NUCLEOTIDE SEQUENCE [LARGE SCALE GENOMIC DNA]</scope>
    <source>
        <strain evidence="2 3">HHB9708</strain>
    </source>
</reference>
<keyword evidence="3" id="KW-1185">Reference proteome</keyword>
<name>A0A164XQK3_9AGAM</name>
<dbReference type="InterPro" id="IPR000182">
    <property type="entry name" value="GNAT_dom"/>
</dbReference>
<dbReference type="EMBL" id="KV419400">
    <property type="protein sequence ID" value="KZS96200.1"/>
    <property type="molecule type" value="Genomic_DNA"/>
</dbReference>
<dbReference type="InterPro" id="IPR013653">
    <property type="entry name" value="GCN5-like_dom"/>
</dbReference>
<evidence type="ECO:0000313" key="2">
    <source>
        <dbReference type="EMBL" id="KZS96200.1"/>
    </source>
</evidence>
<dbReference type="GO" id="GO:0016747">
    <property type="term" value="F:acyltransferase activity, transferring groups other than amino-acyl groups"/>
    <property type="evidence" value="ECO:0007669"/>
    <property type="project" value="InterPro"/>
</dbReference>
<proteinExistence type="predicted"/>
<dbReference type="InterPro" id="IPR016181">
    <property type="entry name" value="Acyl_CoA_acyltransferase"/>
</dbReference>
<accession>A0A164XQK3</accession>
<dbReference type="SUPFAM" id="SSF55729">
    <property type="entry name" value="Acyl-CoA N-acyltransferases (Nat)"/>
    <property type="match status" value="1"/>
</dbReference>
<evidence type="ECO:0000313" key="3">
    <source>
        <dbReference type="Proteomes" id="UP000076722"/>
    </source>
</evidence>
<protein>
    <recommendedName>
        <fullName evidence="1">N-acetyltransferase domain-containing protein</fullName>
    </recommendedName>
</protein>
<dbReference type="PROSITE" id="PS51186">
    <property type="entry name" value="GNAT"/>
    <property type="match status" value="1"/>
</dbReference>
<gene>
    <name evidence="2" type="ORF">SISNIDRAFT_483585</name>
</gene>
<dbReference type="Proteomes" id="UP000076722">
    <property type="component" value="Unassembled WGS sequence"/>
</dbReference>